<dbReference type="AlphaFoldDB" id="A0A1I2AD54"/>
<dbReference type="SUPFAM" id="SSF53686">
    <property type="entry name" value="Tryptophan synthase beta subunit-like PLP-dependent enzymes"/>
    <property type="match status" value="1"/>
</dbReference>
<dbReference type="Gene3D" id="3.40.50.1100">
    <property type="match status" value="2"/>
</dbReference>
<dbReference type="GO" id="GO:0030378">
    <property type="term" value="F:serine racemase activity"/>
    <property type="evidence" value="ECO:0007669"/>
    <property type="project" value="TreeGrafter"/>
</dbReference>
<dbReference type="GO" id="GO:0030170">
    <property type="term" value="F:pyridoxal phosphate binding"/>
    <property type="evidence" value="ECO:0007669"/>
    <property type="project" value="TreeGrafter"/>
</dbReference>
<comment type="function">
    <text evidence="7">Catalyzes the anaerobic formation of alpha-ketobutyrate and ammonia from threonine in a two-step reaction. The first step involved a dehydration of threonine and a production of enamine intermediates (aminocrotonate), which tautomerizes to its imine form (iminobutyrate). Both intermediates are unstable and short-lived. The second step is the nonenzymatic hydrolysis of the enamine/imine intermediates to form 2-ketobutyrate and free ammonia. In the low water environment of the cell, the second step is accelerated by RidA.</text>
</comment>
<evidence type="ECO:0000256" key="4">
    <source>
        <dbReference type="ARBA" id="ARBA00012096"/>
    </source>
</evidence>
<reference evidence="10 11" key="1">
    <citation type="submission" date="2016-10" db="EMBL/GenBank/DDBJ databases">
        <authorList>
            <person name="de Groot N.N."/>
        </authorList>
    </citation>
    <scope>NUCLEOTIDE SEQUENCE [LARGE SCALE GENOMIC DNA]</scope>
    <source>
        <strain evidence="10 11">DSM 23995</strain>
    </source>
</reference>
<dbReference type="Proteomes" id="UP000199516">
    <property type="component" value="Unassembled WGS sequence"/>
</dbReference>
<dbReference type="FunFam" id="3.40.50.1100:FF:000007">
    <property type="entry name" value="L-threonine dehydratase catabolic TdcB"/>
    <property type="match status" value="1"/>
</dbReference>
<dbReference type="OrthoDB" id="9811476at2"/>
<proteinExistence type="inferred from homology"/>
<dbReference type="InterPro" id="IPR001926">
    <property type="entry name" value="TrpB-like_PALP"/>
</dbReference>
<dbReference type="FunFam" id="3.40.50.1100:FF:000005">
    <property type="entry name" value="Threonine dehydratase catabolic"/>
    <property type="match status" value="1"/>
</dbReference>
<keyword evidence="5" id="KW-0663">Pyridoxal phosphate</keyword>
<evidence type="ECO:0000256" key="1">
    <source>
        <dbReference type="ARBA" id="ARBA00001274"/>
    </source>
</evidence>
<evidence type="ECO:0000256" key="8">
    <source>
        <dbReference type="ARBA" id="ARBA00031427"/>
    </source>
</evidence>
<dbReference type="EC" id="4.3.1.19" evidence="4"/>
<dbReference type="RefSeq" id="WP_091657567.1">
    <property type="nucleotide sequence ID" value="NZ_FONT01000001.1"/>
</dbReference>
<evidence type="ECO:0000256" key="5">
    <source>
        <dbReference type="ARBA" id="ARBA00022898"/>
    </source>
</evidence>
<sequence length="315" mass="33765">MITLSDIKKARETLRNTGIKQTPVLTSQLISERYQNRILFKGEHLQKTGAFKVRGAAVKVGQEVAKGADHVIAASSGNHGQAVAYHAQRLGVRSTIIAPVDAAACKKDAIETYKGNIELCGTTSEERITRAKQLAEESDGSFIPPYDDPAIMSGQGTVGLEICEQVDQLDAVYVPVGGGGLISGTATAIKEQFPHVRVIGVEPSLANDTYLSYHNGRRTSIQKAPTIADGLRASIPGELTFPVLQKYVDDIVLVSEEEIKEAFTQIFTYMKQVIEPSSAAAAAGAFKHRNQNENVVVVVSGGNVDPAVIPDLLVQ</sequence>
<comment type="similarity">
    <text evidence="3">Belongs to the serine/threonine dehydratase family.</text>
</comment>
<name>A0A1I2AD54_9BACI</name>
<dbReference type="GO" id="GO:0018114">
    <property type="term" value="F:threonine racemase activity"/>
    <property type="evidence" value="ECO:0007669"/>
    <property type="project" value="TreeGrafter"/>
</dbReference>
<evidence type="ECO:0000256" key="6">
    <source>
        <dbReference type="ARBA" id="ARBA00023239"/>
    </source>
</evidence>
<evidence type="ECO:0000256" key="2">
    <source>
        <dbReference type="ARBA" id="ARBA00001933"/>
    </source>
</evidence>
<keyword evidence="11" id="KW-1185">Reference proteome</keyword>
<evidence type="ECO:0000313" key="10">
    <source>
        <dbReference type="EMBL" id="SFE41478.1"/>
    </source>
</evidence>
<evidence type="ECO:0000256" key="7">
    <source>
        <dbReference type="ARBA" id="ARBA00025527"/>
    </source>
</evidence>
<dbReference type="PANTHER" id="PTHR43050:SF1">
    <property type="entry name" value="SERINE RACEMASE"/>
    <property type="match status" value="1"/>
</dbReference>
<accession>A0A1I2AD54</accession>
<dbReference type="STRING" id="930128.SAMN05192532_101778"/>
<comment type="cofactor">
    <cofactor evidence="2">
        <name>pyridoxal 5'-phosphate</name>
        <dbReference type="ChEBI" id="CHEBI:597326"/>
    </cofactor>
</comment>
<protein>
    <recommendedName>
        <fullName evidence="4">threonine ammonia-lyase</fullName>
        <ecNumber evidence="4">4.3.1.19</ecNumber>
    </recommendedName>
    <alternativeName>
        <fullName evidence="8">Threonine deaminase</fullName>
    </alternativeName>
</protein>
<organism evidence="10 11">
    <name type="scientific">Alteribacillus iranensis</name>
    <dbReference type="NCBI Taxonomy" id="930128"/>
    <lineage>
        <taxon>Bacteria</taxon>
        <taxon>Bacillati</taxon>
        <taxon>Bacillota</taxon>
        <taxon>Bacilli</taxon>
        <taxon>Bacillales</taxon>
        <taxon>Bacillaceae</taxon>
        <taxon>Alteribacillus</taxon>
    </lineage>
</organism>
<dbReference type="PANTHER" id="PTHR43050">
    <property type="entry name" value="SERINE / THREONINE RACEMASE FAMILY MEMBER"/>
    <property type="match status" value="1"/>
</dbReference>
<evidence type="ECO:0000256" key="3">
    <source>
        <dbReference type="ARBA" id="ARBA00010869"/>
    </source>
</evidence>
<dbReference type="CDD" id="cd01562">
    <property type="entry name" value="Thr-dehyd"/>
    <property type="match status" value="1"/>
</dbReference>
<comment type="catalytic activity">
    <reaction evidence="1">
        <text>L-threonine = 2-oxobutanoate + NH4(+)</text>
        <dbReference type="Rhea" id="RHEA:22108"/>
        <dbReference type="ChEBI" id="CHEBI:16763"/>
        <dbReference type="ChEBI" id="CHEBI:28938"/>
        <dbReference type="ChEBI" id="CHEBI:57926"/>
        <dbReference type="EC" id="4.3.1.19"/>
    </reaction>
</comment>
<gene>
    <name evidence="10" type="ORF">SAMN05192532_101778</name>
</gene>
<dbReference type="GO" id="GO:0005524">
    <property type="term" value="F:ATP binding"/>
    <property type="evidence" value="ECO:0007669"/>
    <property type="project" value="TreeGrafter"/>
</dbReference>
<evidence type="ECO:0000313" key="11">
    <source>
        <dbReference type="Proteomes" id="UP000199516"/>
    </source>
</evidence>
<feature type="domain" description="Tryptophan synthase beta chain-like PALP" evidence="9">
    <location>
        <begin position="17"/>
        <end position="301"/>
    </location>
</feature>
<dbReference type="GO" id="GO:0070179">
    <property type="term" value="P:D-serine biosynthetic process"/>
    <property type="evidence" value="ECO:0007669"/>
    <property type="project" value="TreeGrafter"/>
</dbReference>
<dbReference type="GO" id="GO:0004794">
    <property type="term" value="F:threonine deaminase activity"/>
    <property type="evidence" value="ECO:0007669"/>
    <property type="project" value="UniProtKB-EC"/>
</dbReference>
<dbReference type="GO" id="GO:0003941">
    <property type="term" value="F:L-serine ammonia-lyase activity"/>
    <property type="evidence" value="ECO:0007669"/>
    <property type="project" value="TreeGrafter"/>
</dbReference>
<keyword evidence="6" id="KW-0456">Lyase</keyword>
<dbReference type="InterPro" id="IPR036052">
    <property type="entry name" value="TrpB-like_PALP_sf"/>
</dbReference>
<dbReference type="GO" id="GO:0000287">
    <property type="term" value="F:magnesium ion binding"/>
    <property type="evidence" value="ECO:0007669"/>
    <property type="project" value="TreeGrafter"/>
</dbReference>
<dbReference type="Pfam" id="PF00291">
    <property type="entry name" value="PALP"/>
    <property type="match status" value="1"/>
</dbReference>
<dbReference type="EMBL" id="FONT01000001">
    <property type="protein sequence ID" value="SFE41478.1"/>
    <property type="molecule type" value="Genomic_DNA"/>
</dbReference>
<evidence type="ECO:0000259" key="9">
    <source>
        <dbReference type="Pfam" id="PF00291"/>
    </source>
</evidence>